<comment type="caution">
    <text evidence="2">The sequence shown here is derived from an EMBL/GenBank/DDBJ whole genome shotgun (WGS) entry which is preliminary data.</text>
</comment>
<feature type="domain" description="Thioredoxin" evidence="1">
    <location>
        <begin position="12"/>
        <end position="100"/>
    </location>
</feature>
<evidence type="ECO:0000313" key="2">
    <source>
        <dbReference type="EMBL" id="GAA1791999.1"/>
    </source>
</evidence>
<dbReference type="EMBL" id="BAAAPO010000025">
    <property type="protein sequence ID" value="GAA1791999.1"/>
    <property type="molecule type" value="Genomic_DNA"/>
</dbReference>
<protein>
    <submittedName>
        <fullName evidence="2">Thioredoxin family protein</fullName>
    </submittedName>
</protein>
<dbReference type="CDD" id="cd02947">
    <property type="entry name" value="TRX_family"/>
    <property type="match status" value="1"/>
</dbReference>
<gene>
    <name evidence="2" type="ORF">GCM10009811_15940</name>
</gene>
<sequence length="112" mass="12257">MGEYLEQQPSRDEIDALAGPAVVAFGTNWCGSCLGAERHIKPALAEHPELPVIWDEDGPGRPLGRSFRVKLWPTLIFLRDGQELARVVRPTNRATLDDALATITTPTADPPD</sequence>
<evidence type="ECO:0000313" key="3">
    <source>
        <dbReference type="Proteomes" id="UP001499938"/>
    </source>
</evidence>
<dbReference type="SUPFAM" id="SSF52833">
    <property type="entry name" value="Thioredoxin-like"/>
    <property type="match status" value="1"/>
</dbReference>
<dbReference type="RefSeq" id="WP_344083299.1">
    <property type="nucleotide sequence ID" value="NZ_BAAAPO010000025.1"/>
</dbReference>
<accession>A0ABP4XR45</accession>
<name>A0ABP4XR45_9MICO</name>
<evidence type="ECO:0000259" key="1">
    <source>
        <dbReference type="Pfam" id="PF00085"/>
    </source>
</evidence>
<proteinExistence type="predicted"/>
<reference evidence="3" key="1">
    <citation type="journal article" date="2019" name="Int. J. Syst. Evol. Microbiol.">
        <title>The Global Catalogue of Microorganisms (GCM) 10K type strain sequencing project: providing services to taxonomists for standard genome sequencing and annotation.</title>
        <authorList>
            <consortium name="The Broad Institute Genomics Platform"/>
            <consortium name="The Broad Institute Genome Sequencing Center for Infectious Disease"/>
            <person name="Wu L."/>
            <person name="Ma J."/>
        </authorList>
    </citation>
    <scope>NUCLEOTIDE SEQUENCE [LARGE SCALE GENOMIC DNA]</scope>
    <source>
        <strain evidence="3">JCM 15592</strain>
    </source>
</reference>
<dbReference type="InterPro" id="IPR036249">
    <property type="entry name" value="Thioredoxin-like_sf"/>
</dbReference>
<dbReference type="Pfam" id="PF00085">
    <property type="entry name" value="Thioredoxin"/>
    <property type="match status" value="1"/>
</dbReference>
<dbReference type="Proteomes" id="UP001499938">
    <property type="component" value="Unassembled WGS sequence"/>
</dbReference>
<keyword evidence="3" id="KW-1185">Reference proteome</keyword>
<dbReference type="InterPro" id="IPR013766">
    <property type="entry name" value="Thioredoxin_domain"/>
</dbReference>
<dbReference type="Gene3D" id="3.40.30.10">
    <property type="entry name" value="Glutaredoxin"/>
    <property type="match status" value="1"/>
</dbReference>
<organism evidence="2 3">
    <name type="scientific">Nostocoides veronense</name>
    <dbReference type="NCBI Taxonomy" id="330836"/>
    <lineage>
        <taxon>Bacteria</taxon>
        <taxon>Bacillati</taxon>
        <taxon>Actinomycetota</taxon>
        <taxon>Actinomycetes</taxon>
        <taxon>Micrococcales</taxon>
        <taxon>Intrasporangiaceae</taxon>
        <taxon>Nostocoides</taxon>
    </lineage>
</organism>